<feature type="compositionally biased region" description="Low complexity" evidence="1">
    <location>
        <begin position="140"/>
        <end position="156"/>
    </location>
</feature>
<reference evidence="2" key="1">
    <citation type="journal article" date="2014" name="Int. J. Syst. Evol. Microbiol.">
        <title>Complete genome sequence of Corynebacterium casei LMG S-19264T (=DSM 44701T), isolated from a smear-ripened cheese.</title>
        <authorList>
            <consortium name="US DOE Joint Genome Institute (JGI-PGF)"/>
            <person name="Walter F."/>
            <person name="Albersmeier A."/>
            <person name="Kalinowski J."/>
            <person name="Ruckert C."/>
        </authorList>
    </citation>
    <scope>NUCLEOTIDE SEQUENCE</scope>
    <source>
        <strain evidence="2">JCM 4125</strain>
    </source>
</reference>
<accession>A0A918HKK1</accession>
<protein>
    <submittedName>
        <fullName evidence="2">Uncharacterized protein</fullName>
    </submittedName>
</protein>
<gene>
    <name evidence="2" type="ORF">GCM10010226_52630</name>
</gene>
<reference evidence="2" key="2">
    <citation type="submission" date="2020-09" db="EMBL/GenBank/DDBJ databases">
        <authorList>
            <person name="Sun Q."/>
            <person name="Ohkuma M."/>
        </authorList>
    </citation>
    <scope>NUCLEOTIDE SEQUENCE</scope>
    <source>
        <strain evidence="2">JCM 4125</strain>
    </source>
</reference>
<organism evidence="2 3">
    <name type="scientific">Streptomyces phaeofaciens</name>
    <dbReference type="NCBI Taxonomy" id="68254"/>
    <lineage>
        <taxon>Bacteria</taxon>
        <taxon>Bacillati</taxon>
        <taxon>Actinomycetota</taxon>
        <taxon>Actinomycetes</taxon>
        <taxon>Kitasatosporales</taxon>
        <taxon>Streptomycetaceae</taxon>
        <taxon>Streptomyces</taxon>
    </lineage>
</organism>
<evidence type="ECO:0000313" key="3">
    <source>
        <dbReference type="Proteomes" id="UP000646776"/>
    </source>
</evidence>
<evidence type="ECO:0000313" key="2">
    <source>
        <dbReference type="EMBL" id="GGT68323.1"/>
    </source>
</evidence>
<proteinExistence type="predicted"/>
<evidence type="ECO:0000256" key="1">
    <source>
        <dbReference type="SAM" id="MobiDB-lite"/>
    </source>
</evidence>
<feature type="region of interest" description="Disordered" evidence="1">
    <location>
        <begin position="122"/>
        <end position="183"/>
    </location>
</feature>
<dbReference type="AlphaFoldDB" id="A0A918HKK1"/>
<name>A0A918HKK1_9ACTN</name>
<comment type="caution">
    <text evidence="2">The sequence shown here is derived from an EMBL/GenBank/DDBJ whole genome shotgun (WGS) entry which is preliminary data.</text>
</comment>
<dbReference type="Proteomes" id="UP000646776">
    <property type="component" value="Unassembled WGS sequence"/>
</dbReference>
<dbReference type="EMBL" id="BMSA01000017">
    <property type="protein sequence ID" value="GGT68323.1"/>
    <property type="molecule type" value="Genomic_DNA"/>
</dbReference>
<feature type="compositionally biased region" description="Low complexity" evidence="1">
    <location>
        <begin position="170"/>
        <end position="183"/>
    </location>
</feature>
<keyword evidence="3" id="KW-1185">Reference proteome</keyword>
<sequence length="183" mass="20205">MDWGRFAEQMASMARDLLAQGSMPPCSGSPRLTKLAHGYDAAGILVLHDSKVTTLAPTHQLVIDSDRLQECFDAARSGQGERVFRIADLTDEHQRLRPQARRLGTGSMMGFLLFTDDKPRRAEPLLPQARRVQQSRRAGRMAAGLPRGGRLLQRPRTSPSRNRPLPPAMPSARPWASSRAAST</sequence>